<evidence type="ECO:0000313" key="13">
    <source>
        <dbReference type="EMBL" id="ELK36845.1"/>
    </source>
</evidence>
<dbReference type="PROSITE" id="PS01180">
    <property type="entry name" value="CUB"/>
    <property type="match status" value="1"/>
</dbReference>
<keyword evidence="3" id="KW-0677">Repeat</keyword>
<evidence type="ECO:0000256" key="1">
    <source>
        <dbReference type="ARBA" id="ARBA00009931"/>
    </source>
</evidence>
<feature type="disulfide bond" evidence="10">
    <location>
        <begin position="603"/>
        <end position="667"/>
    </location>
</feature>
<feature type="disulfide bond" evidence="10">
    <location>
        <begin position="539"/>
        <end position="549"/>
    </location>
</feature>
<proteinExistence type="inferred from homology"/>
<dbReference type="InterPro" id="IPR000859">
    <property type="entry name" value="CUB_dom"/>
</dbReference>
<dbReference type="PROSITE" id="PS00420">
    <property type="entry name" value="SRCR_1"/>
    <property type="match status" value="5"/>
</dbReference>
<feature type="disulfide bond" evidence="10">
    <location>
        <begin position="399"/>
        <end position="463"/>
    </location>
</feature>
<feature type="disulfide bond" evidence="10">
    <location>
        <begin position="709"/>
        <end position="773"/>
    </location>
</feature>
<feature type="disulfide bond" evidence="10">
    <location>
        <begin position="119"/>
        <end position="129"/>
    </location>
</feature>
<dbReference type="Pfam" id="PF00530">
    <property type="entry name" value="SRCR"/>
    <property type="match status" value="9"/>
</dbReference>
<evidence type="ECO:0000256" key="4">
    <source>
        <dbReference type="ARBA" id="ARBA00023157"/>
    </source>
</evidence>
<dbReference type="FunFam" id="3.10.250.10:FF:000006">
    <property type="entry name" value="neurotrypsin isoform X2"/>
    <property type="match status" value="1"/>
</dbReference>
<feature type="disulfide bond" evidence="10">
    <location>
        <begin position="753"/>
        <end position="763"/>
    </location>
</feature>
<dbReference type="eggNOG" id="ENOG502QQ5W">
    <property type="taxonomic scope" value="Eukaryota"/>
</dbReference>
<feature type="disulfide bond" evidence="10">
    <location>
        <begin position="616"/>
        <end position="677"/>
    </location>
</feature>
<feature type="disulfide bond" evidence="10">
    <location>
        <begin position="722"/>
        <end position="783"/>
    </location>
</feature>
<dbReference type="PANTHER" id="PTHR19331">
    <property type="entry name" value="SCAVENGER RECEPTOR DOMAIN-CONTAINING"/>
    <property type="match status" value="1"/>
</dbReference>
<feature type="disulfide bond" evidence="10">
    <location>
        <begin position="412"/>
        <end position="473"/>
    </location>
</feature>
<feature type="domain" description="SRCR" evidence="12">
    <location>
        <begin position="374"/>
        <end position="474"/>
    </location>
</feature>
<feature type="domain" description="SRCR" evidence="12">
    <location>
        <begin position="578"/>
        <end position="678"/>
    </location>
</feature>
<protein>
    <recommendedName>
        <fullName evidence="9">Soluble scavenger receptor cysteine-rich domain-containing protein SSC5D</fullName>
    </recommendedName>
</protein>
<dbReference type="InterPro" id="IPR035914">
    <property type="entry name" value="Sperma_CUB_dom_sf"/>
</dbReference>
<feature type="domain" description="SRCR" evidence="12">
    <location>
        <begin position="821"/>
        <end position="921"/>
    </location>
</feature>
<dbReference type="CDD" id="cd00041">
    <property type="entry name" value="CUB"/>
    <property type="match status" value="1"/>
</dbReference>
<comment type="caution">
    <text evidence="10">Lacks conserved residue(s) required for the propagation of feature annotation.</text>
</comment>
<feature type="disulfide bond" evidence="10">
    <location>
        <begin position="227"/>
        <end position="237"/>
    </location>
</feature>
<dbReference type="PROSITE" id="PS50287">
    <property type="entry name" value="SRCR_2"/>
    <property type="match status" value="9"/>
</dbReference>
<dbReference type="Proteomes" id="UP000010556">
    <property type="component" value="Unassembled WGS sequence"/>
</dbReference>
<dbReference type="Gene3D" id="3.10.250.10">
    <property type="entry name" value="SRCR-like domain"/>
    <property type="match status" value="9"/>
</dbReference>
<dbReference type="Gene3D" id="2.60.120.290">
    <property type="entry name" value="Spermadhesin, CUB domain"/>
    <property type="match status" value="1"/>
</dbReference>
<feature type="disulfide bond" evidence="10">
    <location>
        <begin position="647"/>
        <end position="657"/>
    </location>
</feature>
<dbReference type="GO" id="GO:0016020">
    <property type="term" value="C:membrane"/>
    <property type="evidence" value="ECO:0007669"/>
    <property type="project" value="InterPro"/>
</dbReference>
<evidence type="ECO:0000256" key="9">
    <source>
        <dbReference type="ARBA" id="ARBA00069168"/>
    </source>
</evidence>
<dbReference type="InterPro" id="IPR001190">
    <property type="entry name" value="SRCR"/>
</dbReference>
<feature type="domain" description="SRCR" evidence="12">
    <location>
        <begin position="684"/>
        <end position="784"/>
    </location>
</feature>
<feature type="disulfide bond" evidence="10">
    <location>
        <begin position="1084"/>
        <end position="1148"/>
    </location>
</feature>
<feature type="disulfide bond" evidence="10">
    <location>
        <begin position="88"/>
        <end position="149"/>
    </location>
</feature>
<evidence type="ECO:0000259" key="12">
    <source>
        <dbReference type="PROSITE" id="PS50287"/>
    </source>
</evidence>
<feature type="disulfide bond" evidence="10">
    <location>
        <begin position="1128"/>
        <end position="1138"/>
    </location>
</feature>
<feature type="domain" description="SRCR" evidence="12">
    <location>
        <begin position="1059"/>
        <end position="1159"/>
    </location>
</feature>
<dbReference type="Pfam" id="PF00431">
    <property type="entry name" value="CUB"/>
    <property type="match status" value="1"/>
</dbReference>
<feature type="disulfide bond" evidence="10">
    <location>
        <begin position="890"/>
        <end position="900"/>
    </location>
</feature>
<keyword evidence="14" id="KW-1185">Reference proteome</keyword>
<feature type="disulfide bond" evidence="10">
    <location>
        <begin position="183"/>
        <end position="247"/>
    </location>
</feature>
<feature type="disulfide bond" evidence="10">
    <location>
        <begin position="508"/>
        <end position="569"/>
    </location>
</feature>
<dbReference type="InterPro" id="IPR036772">
    <property type="entry name" value="SRCR-like_dom_sf"/>
</dbReference>
<evidence type="ECO:0000313" key="14">
    <source>
        <dbReference type="Proteomes" id="UP000010556"/>
    </source>
</evidence>
<dbReference type="FunFam" id="3.10.250.10:FF:000003">
    <property type="entry name" value="Deleted in malignant brain tumors 1"/>
    <property type="match status" value="7"/>
</dbReference>
<evidence type="ECO:0000256" key="2">
    <source>
        <dbReference type="ARBA" id="ARBA00022729"/>
    </source>
</evidence>
<feature type="disulfide bond" evidence="10">
    <location>
        <begin position="846"/>
        <end position="910"/>
    </location>
</feature>
<accession>L5MEZ8</accession>
<feature type="disulfide bond" evidence="10">
    <location>
        <begin position="443"/>
        <end position="453"/>
    </location>
</feature>
<dbReference type="SMART" id="SM00202">
    <property type="entry name" value="SR"/>
    <property type="match status" value="9"/>
</dbReference>
<keyword evidence="2" id="KW-0732">Signal</keyword>
<keyword evidence="5" id="KW-0675">Receptor</keyword>
<feature type="domain" description="CUB" evidence="11">
    <location>
        <begin position="926"/>
        <end position="1032"/>
    </location>
</feature>
<feature type="disulfide bond" evidence="10">
    <location>
        <begin position="196"/>
        <end position="257"/>
    </location>
</feature>
<evidence type="ECO:0000256" key="7">
    <source>
        <dbReference type="ARBA" id="ARBA00058074"/>
    </source>
</evidence>
<evidence type="ECO:0000256" key="3">
    <source>
        <dbReference type="ARBA" id="ARBA00022737"/>
    </source>
</evidence>
<feature type="disulfide bond" evidence="10">
    <location>
        <begin position="75"/>
        <end position="139"/>
    </location>
</feature>
<feature type="domain" description="SRCR" evidence="12">
    <location>
        <begin position="266"/>
        <end position="366"/>
    </location>
</feature>
<evidence type="ECO:0000256" key="6">
    <source>
        <dbReference type="ARBA" id="ARBA00023180"/>
    </source>
</evidence>
<feature type="disulfide bond" evidence="10">
    <location>
        <begin position="859"/>
        <end position="920"/>
    </location>
</feature>
<feature type="disulfide bond" evidence="10">
    <location>
        <begin position="335"/>
        <end position="345"/>
    </location>
</feature>
<evidence type="ECO:0000256" key="10">
    <source>
        <dbReference type="PROSITE-ProRule" id="PRU00196"/>
    </source>
</evidence>
<dbReference type="SMART" id="SM00042">
    <property type="entry name" value="CUB"/>
    <property type="match status" value="1"/>
</dbReference>
<feature type="domain" description="SRCR" evidence="12">
    <location>
        <begin position="50"/>
        <end position="150"/>
    </location>
</feature>
<gene>
    <name evidence="13" type="ORF">MDA_GLEAN10021347</name>
</gene>
<dbReference type="PANTHER" id="PTHR19331:SF470">
    <property type="entry name" value="DELETED IN MALIGNANT BRAIN TUMORS 1 PROTEIN"/>
    <property type="match status" value="1"/>
</dbReference>
<dbReference type="EMBL" id="KB101169">
    <property type="protein sequence ID" value="ELK36845.1"/>
    <property type="molecule type" value="Genomic_DNA"/>
</dbReference>
<reference evidence="14" key="1">
    <citation type="journal article" date="2013" name="Science">
        <title>Comparative analysis of bat genomes provides insight into the evolution of flight and immunity.</title>
        <authorList>
            <person name="Zhang G."/>
            <person name="Cowled C."/>
            <person name="Shi Z."/>
            <person name="Huang Z."/>
            <person name="Bishop-Lilly K.A."/>
            <person name="Fang X."/>
            <person name="Wynne J.W."/>
            <person name="Xiong Z."/>
            <person name="Baker M.L."/>
            <person name="Zhao W."/>
            <person name="Tachedjian M."/>
            <person name="Zhu Y."/>
            <person name="Zhou P."/>
            <person name="Jiang X."/>
            <person name="Ng J."/>
            <person name="Yang L."/>
            <person name="Wu L."/>
            <person name="Xiao J."/>
            <person name="Feng Y."/>
            <person name="Chen Y."/>
            <person name="Sun X."/>
            <person name="Zhang Y."/>
            <person name="Marsh G.A."/>
            <person name="Crameri G."/>
            <person name="Broder C.C."/>
            <person name="Frey K.G."/>
            <person name="Wang L.F."/>
            <person name="Wang J."/>
        </authorList>
    </citation>
    <scope>NUCLEOTIDE SEQUENCE [LARGE SCALE GENOMIC DNA]</scope>
</reference>
<dbReference type="SUPFAM" id="SSF49854">
    <property type="entry name" value="Spermadhesin, CUB domain"/>
    <property type="match status" value="1"/>
</dbReference>
<feature type="disulfide bond" evidence="10">
    <location>
        <begin position="1097"/>
        <end position="1158"/>
    </location>
</feature>
<comment type="similarity">
    <text evidence="1">Belongs to the DMBT1 family.</text>
</comment>
<dbReference type="SUPFAM" id="SSF56487">
    <property type="entry name" value="SRCR-like"/>
    <property type="match status" value="9"/>
</dbReference>
<dbReference type="PRINTS" id="PR00258">
    <property type="entry name" value="SPERACTRCPTR"/>
</dbReference>
<feature type="disulfide bond" evidence="10">
    <location>
        <begin position="291"/>
        <end position="355"/>
    </location>
</feature>
<evidence type="ECO:0000256" key="8">
    <source>
        <dbReference type="ARBA" id="ARBA00064153"/>
    </source>
</evidence>
<feature type="disulfide bond" evidence="10">
    <location>
        <begin position="304"/>
        <end position="365"/>
    </location>
</feature>
<organism evidence="13 14">
    <name type="scientific">Myotis davidii</name>
    <name type="common">David's myotis</name>
    <dbReference type="NCBI Taxonomy" id="225400"/>
    <lineage>
        <taxon>Eukaryota</taxon>
        <taxon>Metazoa</taxon>
        <taxon>Chordata</taxon>
        <taxon>Craniata</taxon>
        <taxon>Vertebrata</taxon>
        <taxon>Euteleostomi</taxon>
        <taxon>Mammalia</taxon>
        <taxon>Eutheria</taxon>
        <taxon>Laurasiatheria</taxon>
        <taxon>Chiroptera</taxon>
        <taxon>Yangochiroptera</taxon>
        <taxon>Vespertilionidae</taxon>
        <taxon>Myotis</taxon>
    </lineage>
</organism>
<name>L5MEZ8_MYODS</name>
<evidence type="ECO:0000259" key="11">
    <source>
        <dbReference type="PROSITE" id="PS01180"/>
    </source>
</evidence>
<evidence type="ECO:0000256" key="5">
    <source>
        <dbReference type="ARBA" id="ARBA00023170"/>
    </source>
</evidence>
<feature type="domain" description="SRCR" evidence="12">
    <location>
        <begin position="158"/>
        <end position="258"/>
    </location>
</feature>
<comment type="function">
    <text evidence="7">Binds to extracellular matrix proteins. Binds to pathogen-associated molecular patterns (PAMPs) present on the cell walls of Gram-positive and Gram-negative bacteria and fungi, behaving as a pattern recognition receptor (PRR). Induces bacterial and fungal aggregation and subsequent inhibition of PAMP-induced cytokine release. Does not possess intrinsic bactericidal activity. May play a role in the innate defense and homeostasis of certain epithelial surfaces.</text>
</comment>
<sequence>MSKADRLPLGVAVREALSLEPASGLELSTDSEEVSLCCPLGLRTSSGLALRLVNGGDPCQGRVEVLYQGSWGTVCDDGWDINNANVVCRQLGCGEARSAQGSAWFGKGSGPIVLDDVGCSGHESYLWNCPHRGWNSHNCGHGEDAGVICSGADASLALRLVNGGDRCQGRVEILYQGSWGTVCDDGWDTKDANVVCMQLGCGEARLALGNAWFGQGSKQIVLDDVACSGHESNLWSCPHRGWNSHNCNHGEDASVICSGATSGLALRLVNSSNPCQGRVEVLYQGSWGTVCDDGWNTNDANVVCRQLGCGGASSAPGSAQFGQGSGPIVLDDVDCSGQESFLWSCPNRGWNSHNCGHHEDAGVICSGADAGLSLRLVNGGDRCQGRVEVLYQNSWGTVCDDGWDINDANVVCRWLGCGRAKSAPGSARFGQGSGQIVLDDVGCSGNESYLWSCPHRGWNSHNCAHGEDAGVICTVHMVGNLLDEGPPQGCWGTVGDDGWDTNDANVVCRQLGCGEASSAPGSAQFGQGSGQILLDDVGCSGNESNLWSCPHRGWNSHNCNHGEDAGVICSGTNPGLDLRLVNGSDRCQGRVEVLYQGSWGTVCDDSWDTNDANVVCRQLGCGGARSALGNARFGQGSGPIVLDDVACSGHESYLWSCPHRGWNSHNCNHGEDAGVICSDDPPRMRLADGPGRCSGRVEVFYQGAWASVCGDGWGLREARVVCRQLGCGRAVSAPLGAHFGPGFGKILLDNVHCSGEESHLALCAHDAWFTHGCGHEDDAGAVCSGPPVADAFLPGDGFSEPSLPTAPEARTPPPAGGWAPMRLVGSRGSCVGRVELFYQGTWGTVCDDLWDLPQANVVCRQLGCGRAVSAPGEAHFGEGSGKILLDDVRCRGDEGRLEECAHLGWLSHNCGHGEDAGVVCSEKPRCGGVITNSSGAVRNPPRSDLHDNVTCVWEIRANASDHVLLAFPYLNLDCTNEYFDILDGPPSSATSLGRTCSGFYLTYESSSSSMTLKYFRSSNSIGKVFIAYYYSAAKGFPVTTAAPAAPTMATARPGDWPELRLAGGSGPCSGRVEVLRQGAWGTVCDDLWDLNEAEVVCRQLGCGRAIAALGKAHFGPGSGEILLDNVQCSGAERHLGQCVHSGWAEHNCGHHEDAGVTCSGSPSPLR</sequence>
<keyword evidence="4 10" id="KW-1015">Disulfide bond</keyword>
<dbReference type="FunFam" id="3.10.250.10:FF:000007">
    <property type="entry name" value="Soluble scavenger receptor cysteine-rich domain-containing protein SSC5D"/>
    <property type="match status" value="1"/>
</dbReference>
<comment type="subunit">
    <text evidence="8">Interacts with LGALS1 and laminin.</text>
</comment>
<feature type="domain" description="SRCR" evidence="12">
    <location>
        <begin position="488"/>
        <end position="570"/>
    </location>
</feature>
<keyword evidence="6" id="KW-0325">Glycoprotein</keyword>
<dbReference type="AlphaFoldDB" id="L5MEZ8"/>